<organism evidence="2 3">
    <name type="scientific">Clostridium ganghwense</name>
    <dbReference type="NCBI Taxonomy" id="312089"/>
    <lineage>
        <taxon>Bacteria</taxon>
        <taxon>Bacillati</taxon>
        <taxon>Bacillota</taxon>
        <taxon>Clostridia</taxon>
        <taxon>Eubacteriales</taxon>
        <taxon>Clostridiaceae</taxon>
        <taxon>Clostridium</taxon>
    </lineage>
</organism>
<name>A0ABT4CQD4_9CLOT</name>
<evidence type="ECO:0000313" key="3">
    <source>
        <dbReference type="Proteomes" id="UP001079657"/>
    </source>
</evidence>
<protein>
    <submittedName>
        <fullName evidence="2">Peptidoglycan-binding domain-containing protein</fullName>
    </submittedName>
</protein>
<dbReference type="InterPro" id="IPR036365">
    <property type="entry name" value="PGBD-like_sf"/>
</dbReference>
<dbReference type="Proteomes" id="UP001079657">
    <property type="component" value="Unassembled WGS sequence"/>
</dbReference>
<sequence>MWGGPYGNFGSSLRPLRLGERGSDVFELQKLLKDKGYYKANPDGIYGDSFRNAIHKFQKDNDIPVSDNIGYGFYKKLGVKLVE</sequence>
<dbReference type="Gene3D" id="1.10.101.10">
    <property type="entry name" value="PGBD-like superfamily/PGBD"/>
    <property type="match status" value="1"/>
</dbReference>
<proteinExistence type="predicted"/>
<gene>
    <name evidence="2" type="ORF">OXH55_08470</name>
</gene>
<reference evidence="2" key="1">
    <citation type="submission" date="2022-12" db="EMBL/GenBank/DDBJ databases">
        <authorList>
            <person name="Wang J."/>
        </authorList>
    </citation>
    <scope>NUCLEOTIDE SEQUENCE</scope>
    <source>
        <strain evidence="2">HY-42-06</strain>
    </source>
</reference>
<dbReference type="SUPFAM" id="SSF47090">
    <property type="entry name" value="PGBD-like"/>
    <property type="match status" value="1"/>
</dbReference>
<dbReference type="InterPro" id="IPR036366">
    <property type="entry name" value="PGBDSf"/>
</dbReference>
<keyword evidence="3" id="KW-1185">Reference proteome</keyword>
<dbReference type="Pfam" id="PF01471">
    <property type="entry name" value="PG_binding_1"/>
    <property type="match status" value="1"/>
</dbReference>
<comment type="caution">
    <text evidence="2">The sequence shown here is derived from an EMBL/GenBank/DDBJ whole genome shotgun (WGS) entry which is preliminary data.</text>
</comment>
<dbReference type="EMBL" id="JAPQES010000002">
    <property type="protein sequence ID" value="MCY6370663.1"/>
    <property type="molecule type" value="Genomic_DNA"/>
</dbReference>
<evidence type="ECO:0000259" key="1">
    <source>
        <dbReference type="Pfam" id="PF01471"/>
    </source>
</evidence>
<feature type="domain" description="Peptidoglycan binding-like" evidence="1">
    <location>
        <begin position="21"/>
        <end position="66"/>
    </location>
</feature>
<dbReference type="InterPro" id="IPR002477">
    <property type="entry name" value="Peptidoglycan-bd-like"/>
</dbReference>
<evidence type="ECO:0000313" key="2">
    <source>
        <dbReference type="EMBL" id="MCY6370663.1"/>
    </source>
</evidence>
<accession>A0ABT4CQD4</accession>